<name>A0AA38GU32_TAXCH</name>
<dbReference type="GO" id="GO:0000160">
    <property type="term" value="P:phosphorelay signal transduction system"/>
    <property type="evidence" value="ECO:0007669"/>
    <property type="project" value="InterPro"/>
</dbReference>
<dbReference type="InterPro" id="IPR005467">
    <property type="entry name" value="His_kinase_dom"/>
</dbReference>
<dbReference type="PRINTS" id="PR00344">
    <property type="entry name" value="BCTRLSENSOR"/>
</dbReference>
<feature type="non-terminal residue" evidence="5">
    <location>
        <position position="1"/>
    </location>
</feature>
<evidence type="ECO:0000313" key="5">
    <source>
        <dbReference type="EMBL" id="KAH9327790.1"/>
    </source>
</evidence>
<feature type="modified residue" description="4-aspartylphosphate" evidence="2">
    <location>
        <position position="406"/>
    </location>
</feature>
<dbReference type="InterPro" id="IPR011006">
    <property type="entry name" value="CheY-like_superfamily"/>
</dbReference>
<evidence type="ECO:0000256" key="1">
    <source>
        <dbReference type="ARBA" id="ARBA00022553"/>
    </source>
</evidence>
<gene>
    <name evidence="5" type="ORF">KI387_007968</name>
</gene>
<evidence type="ECO:0000313" key="6">
    <source>
        <dbReference type="Proteomes" id="UP000824469"/>
    </source>
</evidence>
<dbReference type="GO" id="GO:0004672">
    <property type="term" value="F:protein kinase activity"/>
    <property type="evidence" value="ECO:0007669"/>
    <property type="project" value="UniProtKB-ARBA"/>
</dbReference>
<dbReference type="PANTHER" id="PTHR45339">
    <property type="entry name" value="HYBRID SIGNAL TRANSDUCTION HISTIDINE KINASE J"/>
    <property type="match status" value="1"/>
</dbReference>
<dbReference type="Proteomes" id="UP000824469">
    <property type="component" value="Unassembled WGS sequence"/>
</dbReference>
<evidence type="ECO:0000259" key="4">
    <source>
        <dbReference type="PROSITE" id="PS50110"/>
    </source>
</evidence>
<organism evidence="5 6">
    <name type="scientific">Taxus chinensis</name>
    <name type="common">Chinese yew</name>
    <name type="synonym">Taxus wallichiana var. chinensis</name>
    <dbReference type="NCBI Taxonomy" id="29808"/>
    <lineage>
        <taxon>Eukaryota</taxon>
        <taxon>Viridiplantae</taxon>
        <taxon>Streptophyta</taxon>
        <taxon>Embryophyta</taxon>
        <taxon>Tracheophyta</taxon>
        <taxon>Spermatophyta</taxon>
        <taxon>Pinopsida</taxon>
        <taxon>Pinidae</taxon>
        <taxon>Conifers II</taxon>
        <taxon>Cupressales</taxon>
        <taxon>Taxaceae</taxon>
        <taxon>Taxus</taxon>
    </lineage>
</organism>
<evidence type="ECO:0000259" key="3">
    <source>
        <dbReference type="PROSITE" id="PS50109"/>
    </source>
</evidence>
<accession>A0AA38GU32</accession>
<evidence type="ECO:0008006" key="7">
    <source>
        <dbReference type="Google" id="ProtNLM"/>
    </source>
</evidence>
<dbReference type="Gene3D" id="3.40.50.2300">
    <property type="match status" value="1"/>
</dbReference>
<dbReference type="SUPFAM" id="SSF55874">
    <property type="entry name" value="ATPase domain of HSP90 chaperone/DNA topoisomerase II/histidine kinase"/>
    <property type="match status" value="1"/>
</dbReference>
<dbReference type="InterPro" id="IPR001789">
    <property type="entry name" value="Sig_transdc_resp-reg_receiver"/>
</dbReference>
<feature type="domain" description="Histidine kinase" evidence="3">
    <location>
        <begin position="116"/>
        <end position="212"/>
    </location>
</feature>
<proteinExistence type="predicted"/>
<keyword evidence="6" id="KW-1185">Reference proteome</keyword>
<reference evidence="5 6" key="1">
    <citation type="journal article" date="2021" name="Nat. Plants">
        <title>The Taxus genome provides insights into paclitaxel biosynthesis.</title>
        <authorList>
            <person name="Xiong X."/>
            <person name="Gou J."/>
            <person name="Liao Q."/>
            <person name="Li Y."/>
            <person name="Zhou Q."/>
            <person name="Bi G."/>
            <person name="Li C."/>
            <person name="Du R."/>
            <person name="Wang X."/>
            <person name="Sun T."/>
            <person name="Guo L."/>
            <person name="Liang H."/>
            <person name="Lu P."/>
            <person name="Wu Y."/>
            <person name="Zhang Z."/>
            <person name="Ro D.K."/>
            <person name="Shang Y."/>
            <person name="Huang S."/>
            <person name="Yan J."/>
        </authorList>
    </citation>
    <scope>NUCLEOTIDE SEQUENCE [LARGE SCALE GENOMIC DNA]</scope>
    <source>
        <strain evidence="5">Ta-2019</strain>
    </source>
</reference>
<dbReference type="SMART" id="SM00387">
    <property type="entry name" value="HATPase_c"/>
    <property type="match status" value="1"/>
</dbReference>
<dbReference type="CDD" id="cd17546">
    <property type="entry name" value="REC_hyHK_CKI1_RcsC-like"/>
    <property type="match status" value="1"/>
</dbReference>
<feature type="non-terminal residue" evidence="5">
    <location>
        <position position="408"/>
    </location>
</feature>
<comment type="caution">
    <text evidence="5">The sequence shown here is derived from an EMBL/GenBank/DDBJ whole genome shotgun (WGS) entry which is preliminary data.</text>
</comment>
<dbReference type="EMBL" id="JAHRHJ020000002">
    <property type="protein sequence ID" value="KAH9327790.1"/>
    <property type="molecule type" value="Genomic_DNA"/>
</dbReference>
<feature type="domain" description="Response regulatory" evidence="4">
    <location>
        <begin position="355"/>
        <end position="408"/>
    </location>
</feature>
<evidence type="ECO:0000256" key="2">
    <source>
        <dbReference type="PROSITE-ProRule" id="PRU00169"/>
    </source>
</evidence>
<dbReference type="AlphaFoldDB" id="A0AA38GU32"/>
<dbReference type="PROSITE" id="PS50109">
    <property type="entry name" value="HIS_KIN"/>
    <property type="match status" value="1"/>
</dbReference>
<keyword evidence="1 2" id="KW-0597">Phosphoprotein</keyword>
<protein>
    <recommendedName>
        <fullName evidence="7">Histidine kinase 2</fullName>
    </recommendedName>
</protein>
<dbReference type="PROSITE" id="PS50110">
    <property type="entry name" value="RESPONSE_REGULATORY"/>
    <property type="match status" value="1"/>
</dbReference>
<dbReference type="InterPro" id="IPR036890">
    <property type="entry name" value="HATPase_C_sf"/>
</dbReference>
<dbReference type="CDD" id="cd16922">
    <property type="entry name" value="HATPase_EvgS-ArcB-TorS-like"/>
    <property type="match status" value="1"/>
</dbReference>
<sequence>GNAIKFTHEGSVFLSAKLYPGDISEFSNGQGTTSSGPKRWTKPLVENSRGGIHRSSFSFKSSTGSGITREYLVHESNFIGETLGKSVGDNCRNIGWQSFDFPRMSTASAALSSKESNKIETASVGTYIEVKDEKASLIFQVSDTGIGITKEKQEEVFKAFSQADSSTTRLYGGTGLGLSIVERLVGMMGGRIWLESEPAKGSTFSFIARFDRGVEISSNDIECKSGFHMSQKEADAVCLNEEVNSQNVLCGMERIYVCDGKTKFNEHLPLARSSHCNGAIQSLESNGELSSKSSLVLGRVECEISEAKNMENHDMSKYNGDSLIKSVPYAARKYEDSVAIRVSSPGNEVIFRGLKVLLAEDNLVNQKVACQQLKKFGSEVDVVGDGQQCINALQVDREKYDLILMDVQ</sequence>
<dbReference type="InterPro" id="IPR003594">
    <property type="entry name" value="HATPase_dom"/>
</dbReference>
<dbReference type="InterPro" id="IPR004358">
    <property type="entry name" value="Sig_transdc_His_kin-like_C"/>
</dbReference>
<dbReference type="Gene3D" id="3.30.565.10">
    <property type="entry name" value="Histidine kinase-like ATPase, C-terminal domain"/>
    <property type="match status" value="1"/>
</dbReference>
<dbReference type="Pfam" id="PF02518">
    <property type="entry name" value="HATPase_c"/>
    <property type="match status" value="1"/>
</dbReference>
<dbReference type="SUPFAM" id="SSF52172">
    <property type="entry name" value="CheY-like"/>
    <property type="match status" value="1"/>
</dbReference>
<dbReference type="PANTHER" id="PTHR45339:SF5">
    <property type="entry name" value="HISTIDINE KINASE"/>
    <property type="match status" value="1"/>
</dbReference>